<evidence type="ECO:0000256" key="5">
    <source>
        <dbReference type="ARBA" id="ARBA00023110"/>
    </source>
</evidence>
<dbReference type="SUPFAM" id="SSF54534">
    <property type="entry name" value="FKBP-like"/>
    <property type="match status" value="1"/>
</dbReference>
<name>A0A7C4EU69_9BACT</name>
<comment type="function">
    <text evidence="8">Also involved in hydrogenase metallocenter assembly, probably by participating in the nickel insertion step. This function in hydrogenase biosynthesis requires chaperone activity and the presence of the metal-binding domain, but not PPIase activity.</text>
</comment>
<comment type="catalytic activity">
    <reaction evidence="1 9 10">
        <text>[protein]-peptidylproline (omega=180) = [protein]-peptidylproline (omega=0)</text>
        <dbReference type="Rhea" id="RHEA:16237"/>
        <dbReference type="Rhea" id="RHEA-COMP:10747"/>
        <dbReference type="Rhea" id="RHEA-COMP:10748"/>
        <dbReference type="ChEBI" id="CHEBI:83833"/>
        <dbReference type="ChEBI" id="CHEBI:83834"/>
        <dbReference type="EC" id="5.2.1.8"/>
    </reaction>
</comment>
<dbReference type="AlphaFoldDB" id="A0A7C4EU69"/>
<comment type="caution">
    <text evidence="12">The sequence shown here is derived from an EMBL/GenBank/DDBJ whole genome shotgun (WGS) entry which is preliminary data.</text>
</comment>
<dbReference type="Gene3D" id="3.10.50.40">
    <property type="match status" value="1"/>
</dbReference>
<feature type="domain" description="PPIase FKBP-type" evidence="11">
    <location>
        <begin position="16"/>
        <end position="132"/>
    </location>
</feature>
<evidence type="ECO:0000256" key="9">
    <source>
        <dbReference type="PROSITE-ProRule" id="PRU00277"/>
    </source>
</evidence>
<keyword evidence="5 9" id="KW-0697">Rotamase</keyword>
<dbReference type="EMBL" id="DTGT01000241">
    <property type="protein sequence ID" value="HGH61172.1"/>
    <property type="molecule type" value="Genomic_DNA"/>
</dbReference>
<dbReference type="GO" id="GO:0005737">
    <property type="term" value="C:cytoplasm"/>
    <property type="evidence" value="ECO:0007669"/>
    <property type="project" value="UniProtKB-SubCell"/>
</dbReference>
<evidence type="ECO:0000256" key="7">
    <source>
        <dbReference type="ARBA" id="ARBA00023235"/>
    </source>
</evidence>
<evidence type="ECO:0000256" key="10">
    <source>
        <dbReference type="RuleBase" id="RU003915"/>
    </source>
</evidence>
<evidence type="ECO:0000256" key="8">
    <source>
        <dbReference type="ARBA" id="ARBA00037071"/>
    </source>
</evidence>
<organism evidence="12">
    <name type="scientific">Desulfomonile tiedjei</name>
    <dbReference type="NCBI Taxonomy" id="2358"/>
    <lineage>
        <taxon>Bacteria</taxon>
        <taxon>Pseudomonadati</taxon>
        <taxon>Thermodesulfobacteriota</taxon>
        <taxon>Desulfomonilia</taxon>
        <taxon>Desulfomonilales</taxon>
        <taxon>Desulfomonilaceae</taxon>
        <taxon>Desulfomonile</taxon>
    </lineage>
</organism>
<reference evidence="12" key="1">
    <citation type="journal article" date="2020" name="mSystems">
        <title>Genome- and Community-Level Interaction Insights into Carbon Utilization and Element Cycling Functions of Hydrothermarchaeota in Hydrothermal Sediment.</title>
        <authorList>
            <person name="Zhou Z."/>
            <person name="Liu Y."/>
            <person name="Xu W."/>
            <person name="Pan J."/>
            <person name="Luo Z.H."/>
            <person name="Li M."/>
        </authorList>
    </citation>
    <scope>NUCLEOTIDE SEQUENCE [LARGE SCALE GENOMIC DNA]</scope>
    <source>
        <strain evidence="12">SpSt-769</strain>
    </source>
</reference>
<evidence type="ECO:0000259" key="11">
    <source>
        <dbReference type="PROSITE" id="PS50059"/>
    </source>
</evidence>
<dbReference type="PROSITE" id="PS50059">
    <property type="entry name" value="FKBP_PPIASE"/>
    <property type="match status" value="1"/>
</dbReference>
<comment type="similarity">
    <text evidence="3 10">Belongs to the FKBP-type PPIase family.</text>
</comment>
<keyword evidence="7 9" id="KW-0413">Isomerase</keyword>
<dbReference type="PANTHER" id="PTHR47861:SF3">
    <property type="entry name" value="FKBP-TYPE PEPTIDYL-PROLYL CIS-TRANS ISOMERASE SLYD"/>
    <property type="match status" value="1"/>
</dbReference>
<dbReference type="PANTHER" id="PTHR47861">
    <property type="entry name" value="FKBP-TYPE PEPTIDYL-PROLYL CIS-TRANS ISOMERASE SLYD"/>
    <property type="match status" value="1"/>
</dbReference>
<gene>
    <name evidence="12" type="ORF">ENV54_07735</name>
</gene>
<dbReference type="InterPro" id="IPR046357">
    <property type="entry name" value="PPIase_dom_sf"/>
</dbReference>
<evidence type="ECO:0000256" key="6">
    <source>
        <dbReference type="ARBA" id="ARBA00023186"/>
    </source>
</evidence>
<dbReference type="EC" id="5.2.1.8" evidence="10"/>
<keyword evidence="6" id="KW-0143">Chaperone</keyword>
<dbReference type="GO" id="GO:0003755">
    <property type="term" value="F:peptidyl-prolyl cis-trans isomerase activity"/>
    <property type="evidence" value="ECO:0007669"/>
    <property type="project" value="UniProtKB-UniRule"/>
</dbReference>
<dbReference type="GO" id="GO:0042026">
    <property type="term" value="P:protein refolding"/>
    <property type="evidence" value="ECO:0007669"/>
    <property type="project" value="UniProtKB-ARBA"/>
</dbReference>
<sequence>MTDHNGSNYDVILESKYYVKILYRVKVAGGPILKGAEALETMDFVTGYGHVIPGLEKRLLGHKRGDRLSFVVPPSEGFGEHRKELIFEKSKDDFRFPEGFEPYPGMQLPLISNDPAAPDTVMIREIRESSIVIDCNHPLAGLPLEYDLEIIEARPARATDICSEWDEKQSECQSACSSCSPHEILLPGEQEET</sequence>
<evidence type="ECO:0000256" key="3">
    <source>
        <dbReference type="ARBA" id="ARBA00006577"/>
    </source>
</evidence>
<dbReference type="InterPro" id="IPR001179">
    <property type="entry name" value="PPIase_FKBP_dom"/>
</dbReference>
<accession>A0A7C4EU69</accession>
<proteinExistence type="inferred from homology"/>
<keyword evidence="4" id="KW-0963">Cytoplasm</keyword>
<dbReference type="Pfam" id="PF00254">
    <property type="entry name" value="FKBP_C"/>
    <property type="match status" value="1"/>
</dbReference>
<protein>
    <recommendedName>
        <fullName evidence="10">Peptidyl-prolyl cis-trans isomerase</fullName>
        <ecNumber evidence="10">5.2.1.8</ecNumber>
    </recommendedName>
</protein>
<evidence type="ECO:0000313" key="12">
    <source>
        <dbReference type="EMBL" id="HGH61172.1"/>
    </source>
</evidence>
<evidence type="ECO:0000256" key="2">
    <source>
        <dbReference type="ARBA" id="ARBA00004496"/>
    </source>
</evidence>
<evidence type="ECO:0000256" key="1">
    <source>
        <dbReference type="ARBA" id="ARBA00000971"/>
    </source>
</evidence>
<comment type="subcellular location">
    <subcellularLocation>
        <location evidence="2">Cytoplasm</location>
    </subcellularLocation>
</comment>
<evidence type="ECO:0000256" key="4">
    <source>
        <dbReference type="ARBA" id="ARBA00022490"/>
    </source>
</evidence>